<feature type="domain" description="VOC" evidence="6">
    <location>
        <begin position="149"/>
        <end position="303"/>
    </location>
</feature>
<dbReference type="PANTHER" id="PTHR11959">
    <property type="entry name" value="4-HYDROXYPHENYLPYRUVATE DIOXYGENASE"/>
    <property type="match status" value="1"/>
</dbReference>
<dbReference type="Gene3D" id="3.10.180.10">
    <property type="entry name" value="2,3-Dihydroxybiphenyl 1,2-Dioxygenase, domain 1"/>
    <property type="match status" value="2"/>
</dbReference>
<dbReference type="InterPro" id="IPR004360">
    <property type="entry name" value="Glyas_Fos-R_dOase_dom"/>
</dbReference>
<evidence type="ECO:0000313" key="7">
    <source>
        <dbReference type="EMBL" id="MBW4662553.1"/>
    </source>
</evidence>
<dbReference type="PROSITE" id="PS51819">
    <property type="entry name" value="VOC"/>
    <property type="match status" value="2"/>
</dbReference>
<dbReference type="EMBL" id="JAHHHD010000084">
    <property type="protein sequence ID" value="MBW4662553.1"/>
    <property type="molecule type" value="Genomic_DNA"/>
</dbReference>
<comment type="cofactor">
    <cofactor evidence="5">
        <name>Fe cation</name>
        <dbReference type="ChEBI" id="CHEBI:24875"/>
    </cofactor>
    <text evidence="5">Binds 1 Fe cation per subunit.</text>
</comment>
<keyword evidence="7" id="KW-0560">Oxidoreductase</keyword>
<evidence type="ECO:0000256" key="4">
    <source>
        <dbReference type="ARBA" id="ARBA00023004"/>
    </source>
</evidence>
<dbReference type="GO" id="GO:0006572">
    <property type="term" value="P:L-tyrosine catabolic process"/>
    <property type="evidence" value="ECO:0007669"/>
    <property type="project" value="TreeGrafter"/>
</dbReference>
<comment type="caution">
    <text evidence="7">The sequence shown here is derived from an EMBL/GenBank/DDBJ whole genome shotgun (WGS) entry which is preliminary data.</text>
</comment>
<dbReference type="PANTHER" id="PTHR11959:SF1">
    <property type="entry name" value="4-HYDROXYPHENYLPYRUVATE DIOXYGENASE"/>
    <property type="match status" value="1"/>
</dbReference>
<evidence type="ECO:0000256" key="2">
    <source>
        <dbReference type="ARBA" id="ARBA00022723"/>
    </source>
</evidence>
<dbReference type="InterPro" id="IPR005956">
    <property type="entry name" value="4OHPhenylPyrv_dOase"/>
</dbReference>
<evidence type="ECO:0000256" key="5">
    <source>
        <dbReference type="PIRSR" id="PIRSR009283-1"/>
    </source>
</evidence>
<evidence type="ECO:0000259" key="6">
    <source>
        <dbReference type="PROSITE" id="PS51819"/>
    </source>
</evidence>
<dbReference type="GO" id="GO:0046872">
    <property type="term" value="F:metal ion binding"/>
    <property type="evidence" value="ECO:0007669"/>
    <property type="project" value="UniProtKB-KW"/>
</dbReference>
<dbReference type="InterPro" id="IPR041735">
    <property type="entry name" value="4OHPhenylPyrv_dOase_C"/>
</dbReference>
<proteinExistence type="inferred from homology"/>
<dbReference type="CDD" id="cd08342">
    <property type="entry name" value="HPPD_N_like"/>
    <property type="match status" value="1"/>
</dbReference>
<feature type="binding site" evidence="5">
    <location>
        <position position="152"/>
    </location>
    <ligand>
        <name>Fe cation</name>
        <dbReference type="ChEBI" id="CHEBI:24875"/>
    </ligand>
</feature>
<evidence type="ECO:0000313" key="8">
    <source>
        <dbReference type="Proteomes" id="UP000757435"/>
    </source>
</evidence>
<reference evidence="7" key="1">
    <citation type="submission" date="2021-05" db="EMBL/GenBank/DDBJ databases">
        <authorList>
            <person name="Pietrasiak N."/>
            <person name="Ward R."/>
            <person name="Stajich J.E."/>
            <person name="Kurbessoian T."/>
        </authorList>
    </citation>
    <scope>NUCLEOTIDE SEQUENCE</scope>
    <source>
        <strain evidence="7">UHER 2000/2452</strain>
    </source>
</reference>
<organism evidence="7 8">
    <name type="scientific">Drouetiella hepatica Uher 2000/2452</name>
    <dbReference type="NCBI Taxonomy" id="904376"/>
    <lineage>
        <taxon>Bacteria</taxon>
        <taxon>Bacillati</taxon>
        <taxon>Cyanobacteriota</taxon>
        <taxon>Cyanophyceae</taxon>
        <taxon>Oculatellales</taxon>
        <taxon>Oculatellaceae</taxon>
        <taxon>Drouetiella</taxon>
    </lineage>
</organism>
<protein>
    <submittedName>
        <fullName evidence="7">4-hydroxyphenylpyruvate dioxygenase</fullName>
        <ecNumber evidence="7">1.13.11.27</ecNumber>
    </submittedName>
</protein>
<feature type="binding site" evidence="5">
    <location>
        <position position="230"/>
    </location>
    <ligand>
        <name>Fe cation</name>
        <dbReference type="ChEBI" id="CHEBI:24875"/>
    </ligand>
</feature>
<keyword evidence="7" id="KW-0223">Dioxygenase</keyword>
<dbReference type="CDD" id="cd07250">
    <property type="entry name" value="HPPD_C_like"/>
    <property type="match status" value="1"/>
</dbReference>
<dbReference type="InterPro" id="IPR029068">
    <property type="entry name" value="Glyas_Bleomycin-R_OHBP_Dase"/>
</dbReference>
<evidence type="ECO:0000256" key="3">
    <source>
        <dbReference type="ARBA" id="ARBA00022737"/>
    </source>
</evidence>
<dbReference type="SUPFAM" id="SSF54593">
    <property type="entry name" value="Glyoxalase/Bleomycin resistance protein/Dihydroxybiphenyl dioxygenase"/>
    <property type="match status" value="1"/>
</dbReference>
<keyword evidence="3" id="KW-0677">Repeat</keyword>
<feature type="binding site" evidence="5">
    <location>
        <position position="314"/>
    </location>
    <ligand>
        <name>Fe cation</name>
        <dbReference type="ChEBI" id="CHEBI:24875"/>
    </ligand>
</feature>
<sequence length="356" mass="39973">MNLDHVHFYVADAVIWRNWFVQKLGFQPIAHLAGSGIYADFETQTEIVQSGKVCIFLSSAKTAQSPVARYLQKHPAGVADVAFQVENLEMAIAQAVSSGAKVTQLPQVVRQPQRIVKSAQIQGWGDLRHTLVEPLEQPEESLDPGWITEFDHVVLNVAAGELRKASAWYEQVFGFQRQQTFEIQTDRSALCSQVLTHPAGSAQLPINEPTSSGSQIQEFLNANRGTGIQHIALQTSAIVEAIAQFRRQGLSFLSVPFSYYEALRQRPGFSLSAAEWQAIAHQEVLVDWQKDLPQALLLQAFTQPIFPQPTFFFELIERRKSWVNKQCHQAKGFGEGNFRALFEAIEREQMKRGSLL</sequence>
<dbReference type="Pfam" id="PF00903">
    <property type="entry name" value="Glyoxalase"/>
    <property type="match status" value="1"/>
</dbReference>
<reference evidence="7" key="2">
    <citation type="journal article" date="2022" name="Microbiol. Resour. Announc.">
        <title>Metagenome Sequencing to Explore Phylogenomics of Terrestrial Cyanobacteria.</title>
        <authorList>
            <person name="Ward R.D."/>
            <person name="Stajich J.E."/>
            <person name="Johansen J.R."/>
            <person name="Huntemann M."/>
            <person name="Clum A."/>
            <person name="Foster B."/>
            <person name="Foster B."/>
            <person name="Roux S."/>
            <person name="Palaniappan K."/>
            <person name="Varghese N."/>
            <person name="Mukherjee S."/>
            <person name="Reddy T.B.K."/>
            <person name="Daum C."/>
            <person name="Copeland A."/>
            <person name="Chen I.A."/>
            <person name="Ivanova N.N."/>
            <person name="Kyrpides N.C."/>
            <person name="Shapiro N."/>
            <person name="Eloe-Fadrosh E.A."/>
            <person name="Pietrasiak N."/>
        </authorList>
    </citation>
    <scope>NUCLEOTIDE SEQUENCE</scope>
    <source>
        <strain evidence="7">UHER 2000/2452</strain>
    </source>
</reference>
<dbReference type="AlphaFoldDB" id="A0A951QJU9"/>
<keyword evidence="2 5" id="KW-0479">Metal-binding</keyword>
<name>A0A951QJU9_9CYAN</name>
<dbReference type="InterPro" id="IPR037523">
    <property type="entry name" value="VOC_core"/>
</dbReference>
<feature type="domain" description="VOC" evidence="6">
    <location>
        <begin position="2"/>
        <end position="134"/>
    </location>
</feature>
<dbReference type="NCBIfam" id="TIGR01263">
    <property type="entry name" value="4HPPD"/>
    <property type="match status" value="1"/>
</dbReference>
<gene>
    <name evidence="7" type="primary">hppD</name>
    <name evidence="7" type="ORF">KME15_28235</name>
</gene>
<dbReference type="GO" id="GO:0003868">
    <property type="term" value="F:4-hydroxyphenylpyruvate dioxygenase activity"/>
    <property type="evidence" value="ECO:0007669"/>
    <property type="project" value="UniProtKB-EC"/>
</dbReference>
<dbReference type="PIRSF" id="PIRSF009283">
    <property type="entry name" value="HPP_dOase"/>
    <property type="match status" value="1"/>
</dbReference>
<accession>A0A951QJU9</accession>
<dbReference type="Proteomes" id="UP000757435">
    <property type="component" value="Unassembled WGS sequence"/>
</dbReference>
<keyword evidence="4 5" id="KW-0408">Iron</keyword>
<dbReference type="InterPro" id="IPR041736">
    <property type="entry name" value="4OHPhenylPyrv_dOase_N"/>
</dbReference>
<dbReference type="EC" id="1.13.11.27" evidence="7"/>
<comment type="similarity">
    <text evidence="1">Belongs to the 4HPPD family.</text>
</comment>
<evidence type="ECO:0000256" key="1">
    <source>
        <dbReference type="ARBA" id="ARBA00005877"/>
    </source>
</evidence>